<feature type="compositionally biased region" description="Low complexity" evidence="2">
    <location>
        <begin position="484"/>
        <end position="497"/>
    </location>
</feature>
<dbReference type="OrthoDB" id="3981106at2759"/>
<evidence type="ECO:0000313" key="4">
    <source>
        <dbReference type="Proteomes" id="UP000774326"/>
    </source>
</evidence>
<feature type="compositionally biased region" description="Low complexity" evidence="2">
    <location>
        <begin position="124"/>
        <end position="142"/>
    </location>
</feature>
<dbReference type="EMBL" id="JAEUBG010004367">
    <property type="protein sequence ID" value="KAH3681565.1"/>
    <property type="molecule type" value="Genomic_DNA"/>
</dbReference>
<sequence length="543" mass="59755">MTSKEAMFDEFIESYDRSLNKDTSTITTIIPGSSPNVAYTSLDQAATLNSIETQQTPDPESHAETKMTPSPGKEGVVSPILSTPTKTKRNSVSLDKQPLKTETSDKPVTLIQSKASHISPPQPTAATSSESSPTSTSSHITPKTQKGHQRQVSISTVSGKKKGFNLNLALNPDSKNPPVVATRPRTPSNSISPLQRKLSLARPTQPQADTANQATRARSSSLKQVEDAETFNNALRELAAKEMRIFEIKSEIKLLTETLEREQDDLAVLRNQISTSLYKDMNSMKSPPASAVKQAPKPVGRDTTTSMRSSTPPPEANTLPSIDTQVLSHDQPEQITPTYAEPTAIASTSQPPQASKEVKASRRISQYFAKPITFMNQFDQILQNEFDKLNTTTPEDVNGNPIDQDFVNSSSTNSYTNTPASSKHNSPLKQVPESHERQPNRERSKTDEVLKTVSNSIWSFMSEVKSGLLGEEENAMFLNHNQYSQSQNQDSNSNNNQHGYMGQIDEDGKNEILIDDNGNTTTTIIGDRSVNPEQEMVTIRKLR</sequence>
<comment type="caution">
    <text evidence="3">The sequence shown here is derived from an EMBL/GenBank/DDBJ whole genome shotgun (WGS) entry which is preliminary data.</text>
</comment>
<feature type="compositionally biased region" description="Polar residues" evidence="2">
    <location>
        <begin position="202"/>
        <end position="223"/>
    </location>
</feature>
<feature type="compositionally biased region" description="Basic and acidic residues" evidence="2">
    <location>
        <begin position="432"/>
        <end position="448"/>
    </location>
</feature>
<evidence type="ECO:0000256" key="2">
    <source>
        <dbReference type="SAM" id="MobiDB-lite"/>
    </source>
</evidence>
<accession>A0A9P8Q1K5</accession>
<evidence type="ECO:0000313" key="3">
    <source>
        <dbReference type="EMBL" id="KAH3681565.1"/>
    </source>
</evidence>
<feature type="coiled-coil region" evidence="1">
    <location>
        <begin position="245"/>
        <end position="272"/>
    </location>
</feature>
<feature type="region of interest" description="Disordered" evidence="2">
    <location>
        <begin position="392"/>
        <end position="448"/>
    </location>
</feature>
<feature type="compositionally biased region" description="Low complexity" evidence="2">
    <location>
        <begin position="408"/>
        <end position="422"/>
    </location>
</feature>
<reference evidence="3" key="1">
    <citation type="journal article" date="2021" name="Open Biol.">
        <title>Shared evolutionary footprints suggest mitochondrial oxidative damage underlies multiple complex I losses in fungi.</title>
        <authorList>
            <person name="Schikora-Tamarit M.A."/>
            <person name="Marcet-Houben M."/>
            <person name="Nosek J."/>
            <person name="Gabaldon T."/>
        </authorList>
    </citation>
    <scope>NUCLEOTIDE SEQUENCE</scope>
    <source>
        <strain evidence="3">CBS2887</strain>
    </source>
</reference>
<feature type="region of interest" description="Disordered" evidence="2">
    <location>
        <begin position="46"/>
        <end position="223"/>
    </location>
</feature>
<protein>
    <recommendedName>
        <fullName evidence="5">Topoisomerase I damage affected protein 11</fullName>
    </recommendedName>
</protein>
<feature type="region of interest" description="Disordered" evidence="2">
    <location>
        <begin position="280"/>
        <end position="320"/>
    </location>
</feature>
<name>A0A9P8Q1K5_WICPI</name>
<dbReference type="Proteomes" id="UP000774326">
    <property type="component" value="Unassembled WGS sequence"/>
</dbReference>
<keyword evidence="4" id="KW-1185">Reference proteome</keyword>
<reference evidence="3" key="2">
    <citation type="submission" date="2021-01" db="EMBL/GenBank/DDBJ databases">
        <authorList>
            <person name="Schikora-Tamarit M.A."/>
        </authorList>
    </citation>
    <scope>NUCLEOTIDE SEQUENCE</scope>
    <source>
        <strain evidence="3">CBS2887</strain>
    </source>
</reference>
<proteinExistence type="predicted"/>
<evidence type="ECO:0000256" key="1">
    <source>
        <dbReference type="SAM" id="Coils"/>
    </source>
</evidence>
<organism evidence="3 4">
    <name type="scientific">Wickerhamomyces pijperi</name>
    <name type="common">Yeast</name>
    <name type="synonym">Pichia pijperi</name>
    <dbReference type="NCBI Taxonomy" id="599730"/>
    <lineage>
        <taxon>Eukaryota</taxon>
        <taxon>Fungi</taxon>
        <taxon>Dikarya</taxon>
        <taxon>Ascomycota</taxon>
        <taxon>Saccharomycotina</taxon>
        <taxon>Saccharomycetes</taxon>
        <taxon>Phaffomycetales</taxon>
        <taxon>Wickerhamomycetaceae</taxon>
        <taxon>Wickerhamomyces</taxon>
    </lineage>
</organism>
<feature type="compositionally biased region" description="Polar residues" evidence="2">
    <location>
        <begin position="80"/>
        <end position="94"/>
    </location>
</feature>
<evidence type="ECO:0008006" key="5">
    <source>
        <dbReference type="Google" id="ProtNLM"/>
    </source>
</evidence>
<keyword evidence="1" id="KW-0175">Coiled coil</keyword>
<gene>
    <name evidence="3" type="ORF">WICPIJ_007439</name>
</gene>
<dbReference type="AlphaFoldDB" id="A0A9P8Q1K5"/>
<feature type="region of interest" description="Disordered" evidence="2">
    <location>
        <begin position="484"/>
        <end position="503"/>
    </location>
</feature>
<feature type="compositionally biased region" description="Polar residues" evidence="2">
    <location>
        <begin position="46"/>
        <end position="58"/>
    </location>
</feature>